<evidence type="ECO:0000313" key="6">
    <source>
        <dbReference type="EMBL" id="CAA9562701.1"/>
    </source>
</evidence>
<dbReference type="PANTHER" id="PTHR30055:SF234">
    <property type="entry name" value="HTH-TYPE TRANSCRIPTIONAL REGULATOR BETI"/>
    <property type="match status" value="1"/>
</dbReference>
<accession>A0A6J4UWW0</accession>
<feature type="DNA-binding region" description="H-T-H motif" evidence="4">
    <location>
        <begin position="28"/>
        <end position="47"/>
    </location>
</feature>
<evidence type="ECO:0000256" key="3">
    <source>
        <dbReference type="ARBA" id="ARBA00023163"/>
    </source>
</evidence>
<dbReference type="PROSITE" id="PS50977">
    <property type="entry name" value="HTH_TETR_2"/>
    <property type="match status" value="1"/>
</dbReference>
<keyword evidence="3" id="KW-0804">Transcription</keyword>
<name>A0A6J4UWW0_9BACT</name>
<dbReference type="Gene3D" id="1.10.10.60">
    <property type="entry name" value="Homeodomain-like"/>
    <property type="match status" value="1"/>
</dbReference>
<dbReference type="Gene3D" id="1.10.357.10">
    <property type="entry name" value="Tetracycline Repressor, domain 2"/>
    <property type="match status" value="1"/>
</dbReference>
<sequence>MPRAGLSRRAVVEAAAALADREGLAAVTLARLAADLGIRTPSLYNHVAGLDDLRQELAVLATRALADGIERAAVGRAGDEALTALALAYRAFATDHPGLYEAHLRAPSPEDPALARMATDLVGIVADALVAYGLRGEDGIHAVRVLRAALHGFVALEGAGEFRIALDRDESFRRLVRTLAGGFRRQAETTQP</sequence>
<gene>
    <name evidence="6" type="ORF">AVDCRST_MAG49-2637</name>
</gene>
<evidence type="ECO:0000256" key="2">
    <source>
        <dbReference type="ARBA" id="ARBA00023125"/>
    </source>
</evidence>
<dbReference type="Pfam" id="PF13305">
    <property type="entry name" value="TetR_C_33"/>
    <property type="match status" value="1"/>
</dbReference>
<dbReference type="GO" id="GO:0000976">
    <property type="term" value="F:transcription cis-regulatory region binding"/>
    <property type="evidence" value="ECO:0007669"/>
    <property type="project" value="TreeGrafter"/>
</dbReference>
<dbReference type="EMBL" id="CADCWG010000180">
    <property type="protein sequence ID" value="CAA9562701.1"/>
    <property type="molecule type" value="Genomic_DNA"/>
</dbReference>
<dbReference type="SUPFAM" id="SSF46689">
    <property type="entry name" value="Homeodomain-like"/>
    <property type="match status" value="1"/>
</dbReference>
<keyword evidence="2 4" id="KW-0238">DNA-binding</keyword>
<evidence type="ECO:0000259" key="5">
    <source>
        <dbReference type="PROSITE" id="PS50977"/>
    </source>
</evidence>
<dbReference type="InterPro" id="IPR050109">
    <property type="entry name" value="HTH-type_TetR-like_transc_reg"/>
</dbReference>
<dbReference type="InterPro" id="IPR001647">
    <property type="entry name" value="HTH_TetR"/>
</dbReference>
<dbReference type="InterPro" id="IPR009057">
    <property type="entry name" value="Homeodomain-like_sf"/>
</dbReference>
<dbReference type="GO" id="GO:0003700">
    <property type="term" value="F:DNA-binding transcription factor activity"/>
    <property type="evidence" value="ECO:0007669"/>
    <property type="project" value="TreeGrafter"/>
</dbReference>
<protein>
    <recommendedName>
        <fullName evidence="5">HTH tetR-type domain-containing protein</fullName>
    </recommendedName>
</protein>
<dbReference type="AlphaFoldDB" id="A0A6J4UWW0"/>
<evidence type="ECO:0000256" key="1">
    <source>
        <dbReference type="ARBA" id="ARBA00023015"/>
    </source>
</evidence>
<keyword evidence="1" id="KW-0805">Transcription regulation</keyword>
<feature type="domain" description="HTH tetR-type" evidence="5">
    <location>
        <begin position="5"/>
        <end position="65"/>
    </location>
</feature>
<dbReference type="InterPro" id="IPR025996">
    <property type="entry name" value="MT1864/Rv1816-like_C"/>
</dbReference>
<dbReference type="SUPFAM" id="SSF48498">
    <property type="entry name" value="Tetracyclin repressor-like, C-terminal domain"/>
    <property type="match status" value="1"/>
</dbReference>
<evidence type="ECO:0000256" key="4">
    <source>
        <dbReference type="PROSITE-ProRule" id="PRU00335"/>
    </source>
</evidence>
<proteinExistence type="predicted"/>
<reference evidence="6" key="1">
    <citation type="submission" date="2020-02" db="EMBL/GenBank/DDBJ databases">
        <authorList>
            <person name="Meier V. D."/>
        </authorList>
    </citation>
    <scope>NUCLEOTIDE SEQUENCE</scope>
    <source>
        <strain evidence="6">AVDCRST_MAG49</strain>
    </source>
</reference>
<dbReference type="InterPro" id="IPR036271">
    <property type="entry name" value="Tet_transcr_reg_TetR-rel_C_sf"/>
</dbReference>
<dbReference type="PANTHER" id="PTHR30055">
    <property type="entry name" value="HTH-TYPE TRANSCRIPTIONAL REGULATOR RUTR"/>
    <property type="match status" value="1"/>
</dbReference>
<organism evidence="6">
    <name type="scientific">uncultured Thermomicrobiales bacterium</name>
    <dbReference type="NCBI Taxonomy" id="1645740"/>
    <lineage>
        <taxon>Bacteria</taxon>
        <taxon>Pseudomonadati</taxon>
        <taxon>Thermomicrobiota</taxon>
        <taxon>Thermomicrobia</taxon>
        <taxon>Thermomicrobiales</taxon>
        <taxon>environmental samples</taxon>
    </lineage>
</organism>